<evidence type="ECO:0000256" key="11">
    <source>
        <dbReference type="SAM" id="Phobius"/>
    </source>
</evidence>
<dbReference type="AlphaFoldDB" id="A0AAD6UY30"/>
<evidence type="ECO:0000256" key="6">
    <source>
        <dbReference type="ARBA" id="ARBA00023002"/>
    </source>
</evidence>
<evidence type="ECO:0000256" key="8">
    <source>
        <dbReference type="ARBA" id="ARBA00023033"/>
    </source>
</evidence>
<proteinExistence type="inferred from homology"/>
<evidence type="ECO:0000256" key="5">
    <source>
        <dbReference type="ARBA" id="ARBA00022723"/>
    </source>
</evidence>
<sequence>MISLTVTDVGIVAAALSFGGFYFYTKRTQRLPPGPTGYPFIGNVFDMPKSHSWKTFAKWGEQYGGIVSVTLLRQPFIIINDSAIAAEILDRSSYADRPTSEMGNLCGWDRVLSSARYGPRFREYRKLIAREIGTRSSMEKFYSVEDYQGNMLLKRVLGDPSGFESATRNTAAAIVLQLAYGYKISEEENDPFVDLVDKAMSEFSHILRPGAFLIEVLPILKYVPSWFPGAKFKRLAEKYNHSCDDMAEVPLAYVKEQMELGQAASSYTANLLSETDESAAQREFDIKWSAASFYGGGSETTVSVVTLYFLVAAKYPHIQAKAQAEMDRVVGPNRLPTFSDRYLPVVPLAAPHRAMRDDVYGEYLIPEGSIVIPNIWKFLHDPAVYRDPFLFNPDRFLGSNTEPHPADMGLFGYGRRVCPGLHLADVSVWICIAKAVAGLSIAPAVDEHGKPIDVVVDVTDGLICHPVPFKCNVKARSEQVFKMVDQATSMG</sequence>
<keyword evidence="13" id="KW-1185">Reference proteome</keyword>
<keyword evidence="6 10" id="KW-0560">Oxidoreductase</keyword>
<comment type="caution">
    <text evidence="12">The sequence shown here is derived from an EMBL/GenBank/DDBJ whole genome shotgun (WGS) entry which is preliminary data.</text>
</comment>
<dbReference type="InterPro" id="IPR002401">
    <property type="entry name" value="Cyt_P450_E_grp-I"/>
</dbReference>
<comment type="cofactor">
    <cofactor evidence="1 9">
        <name>heme</name>
        <dbReference type="ChEBI" id="CHEBI:30413"/>
    </cofactor>
</comment>
<organism evidence="12 13">
    <name type="scientific">Mycena pura</name>
    <dbReference type="NCBI Taxonomy" id="153505"/>
    <lineage>
        <taxon>Eukaryota</taxon>
        <taxon>Fungi</taxon>
        <taxon>Dikarya</taxon>
        <taxon>Basidiomycota</taxon>
        <taxon>Agaricomycotina</taxon>
        <taxon>Agaricomycetes</taxon>
        <taxon>Agaricomycetidae</taxon>
        <taxon>Agaricales</taxon>
        <taxon>Marasmiineae</taxon>
        <taxon>Mycenaceae</taxon>
        <taxon>Mycena</taxon>
    </lineage>
</organism>
<name>A0AAD6UY30_9AGAR</name>
<dbReference type="EMBL" id="JARJCW010000094">
    <property type="protein sequence ID" value="KAJ7194939.1"/>
    <property type="molecule type" value="Genomic_DNA"/>
</dbReference>
<evidence type="ECO:0000256" key="10">
    <source>
        <dbReference type="RuleBase" id="RU000461"/>
    </source>
</evidence>
<evidence type="ECO:0000256" key="9">
    <source>
        <dbReference type="PIRSR" id="PIRSR602401-1"/>
    </source>
</evidence>
<feature type="transmembrane region" description="Helical" evidence="11">
    <location>
        <begin position="6"/>
        <end position="24"/>
    </location>
</feature>
<evidence type="ECO:0000256" key="2">
    <source>
        <dbReference type="ARBA" id="ARBA00005179"/>
    </source>
</evidence>
<keyword evidence="11" id="KW-0812">Transmembrane</keyword>
<evidence type="ECO:0000313" key="12">
    <source>
        <dbReference type="EMBL" id="KAJ7194939.1"/>
    </source>
</evidence>
<dbReference type="InterPro" id="IPR017972">
    <property type="entry name" value="Cyt_P450_CS"/>
</dbReference>
<feature type="binding site" description="axial binding residue" evidence="9">
    <location>
        <position position="418"/>
    </location>
    <ligand>
        <name>heme</name>
        <dbReference type="ChEBI" id="CHEBI:30413"/>
    </ligand>
    <ligandPart>
        <name>Fe</name>
        <dbReference type="ChEBI" id="CHEBI:18248"/>
    </ligandPart>
</feature>
<evidence type="ECO:0000256" key="1">
    <source>
        <dbReference type="ARBA" id="ARBA00001971"/>
    </source>
</evidence>
<dbReference type="InterPro" id="IPR036396">
    <property type="entry name" value="Cyt_P450_sf"/>
</dbReference>
<keyword evidence="4 9" id="KW-0349">Heme</keyword>
<keyword evidence="11" id="KW-1133">Transmembrane helix</keyword>
<dbReference type="InterPro" id="IPR001128">
    <property type="entry name" value="Cyt_P450"/>
</dbReference>
<accession>A0AAD6UY30</accession>
<evidence type="ECO:0000256" key="7">
    <source>
        <dbReference type="ARBA" id="ARBA00023004"/>
    </source>
</evidence>
<dbReference type="GO" id="GO:0016705">
    <property type="term" value="F:oxidoreductase activity, acting on paired donors, with incorporation or reduction of molecular oxygen"/>
    <property type="evidence" value="ECO:0007669"/>
    <property type="project" value="InterPro"/>
</dbReference>
<dbReference type="Proteomes" id="UP001219525">
    <property type="component" value="Unassembled WGS sequence"/>
</dbReference>
<dbReference type="PROSITE" id="PS00086">
    <property type="entry name" value="CYTOCHROME_P450"/>
    <property type="match status" value="1"/>
</dbReference>
<evidence type="ECO:0000256" key="3">
    <source>
        <dbReference type="ARBA" id="ARBA00010617"/>
    </source>
</evidence>
<reference evidence="12" key="1">
    <citation type="submission" date="2023-03" db="EMBL/GenBank/DDBJ databases">
        <title>Massive genome expansion in bonnet fungi (Mycena s.s.) driven by repeated elements and novel gene families across ecological guilds.</title>
        <authorList>
            <consortium name="Lawrence Berkeley National Laboratory"/>
            <person name="Harder C.B."/>
            <person name="Miyauchi S."/>
            <person name="Viragh M."/>
            <person name="Kuo A."/>
            <person name="Thoen E."/>
            <person name="Andreopoulos B."/>
            <person name="Lu D."/>
            <person name="Skrede I."/>
            <person name="Drula E."/>
            <person name="Henrissat B."/>
            <person name="Morin E."/>
            <person name="Kohler A."/>
            <person name="Barry K."/>
            <person name="LaButti K."/>
            <person name="Morin E."/>
            <person name="Salamov A."/>
            <person name="Lipzen A."/>
            <person name="Mereny Z."/>
            <person name="Hegedus B."/>
            <person name="Baldrian P."/>
            <person name="Stursova M."/>
            <person name="Weitz H."/>
            <person name="Taylor A."/>
            <person name="Grigoriev I.V."/>
            <person name="Nagy L.G."/>
            <person name="Martin F."/>
            <person name="Kauserud H."/>
        </authorList>
    </citation>
    <scope>NUCLEOTIDE SEQUENCE</scope>
    <source>
        <strain evidence="12">9144</strain>
    </source>
</reference>
<dbReference type="GO" id="GO:0004497">
    <property type="term" value="F:monooxygenase activity"/>
    <property type="evidence" value="ECO:0007669"/>
    <property type="project" value="UniProtKB-KW"/>
</dbReference>
<evidence type="ECO:0000256" key="4">
    <source>
        <dbReference type="ARBA" id="ARBA00022617"/>
    </source>
</evidence>
<dbReference type="PRINTS" id="PR00463">
    <property type="entry name" value="EP450I"/>
</dbReference>
<dbReference type="GO" id="GO:0005506">
    <property type="term" value="F:iron ion binding"/>
    <property type="evidence" value="ECO:0007669"/>
    <property type="project" value="InterPro"/>
</dbReference>
<dbReference type="Gene3D" id="1.10.630.10">
    <property type="entry name" value="Cytochrome P450"/>
    <property type="match status" value="1"/>
</dbReference>
<dbReference type="CDD" id="cd11065">
    <property type="entry name" value="CYP64-like"/>
    <property type="match status" value="1"/>
</dbReference>
<evidence type="ECO:0000313" key="13">
    <source>
        <dbReference type="Proteomes" id="UP001219525"/>
    </source>
</evidence>
<keyword evidence="11" id="KW-0472">Membrane</keyword>
<keyword evidence="7 9" id="KW-0408">Iron</keyword>
<dbReference type="InterPro" id="IPR050364">
    <property type="entry name" value="Cytochrome_P450_fung"/>
</dbReference>
<keyword evidence="5 9" id="KW-0479">Metal-binding</keyword>
<protein>
    <submittedName>
        <fullName evidence="12">Cytochrome P450</fullName>
    </submittedName>
</protein>
<comment type="pathway">
    <text evidence="2">Secondary metabolite biosynthesis.</text>
</comment>
<dbReference type="PANTHER" id="PTHR46300">
    <property type="entry name" value="P450, PUTATIVE (EUROFUNG)-RELATED-RELATED"/>
    <property type="match status" value="1"/>
</dbReference>
<dbReference type="PANTHER" id="PTHR46300:SF7">
    <property type="entry name" value="P450, PUTATIVE (EUROFUNG)-RELATED"/>
    <property type="match status" value="1"/>
</dbReference>
<dbReference type="GO" id="GO:0020037">
    <property type="term" value="F:heme binding"/>
    <property type="evidence" value="ECO:0007669"/>
    <property type="project" value="InterPro"/>
</dbReference>
<comment type="similarity">
    <text evidence="3 10">Belongs to the cytochrome P450 family.</text>
</comment>
<keyword evidence="8 10" id="KW-0503">Monooxygenase</keyword>
<gene>
    <name evidence="12" type="ORF">GGX14DRAFT_475478</name>
</gene>
<dbReference type="Pfam" id="PF00067">
    <property type="entry name" value="p450"/>
    <property type="match status" value="1"/>
</dbReference>
<dbReference type="SUPFAM" id="SSF48264">
    <property type="entry name" value="Cytochrome P450"/>
    <property type="match status" value="1"/>
</dbReference>